<dbReference type="Pfam" id="PF00544">
    <property type="entry name" value="Pectate_lyase_4"/>
    <property type="match status" value="1"/>
</dbReference>
<dbReference type="EMBL" id="WWCW01000099">
    <property type="protein sequence ID" value="MYM90019.1"/>
    <property type="molecule type" value="Genomic_DNA"/>
</dbReference>
<dbReference type="PANTHER" id="PTHR31683">
    <property type="entry name" value="PECTATE LYASE 18-RELATED"/>
    <property type="match status" value="1"/>
</dbReference>
<accession>A0A845GB57</accession>
<keyword evidence="5" id="KW-0624">Polysaccharide degradation</keyword>
<evidence type="ECO:0000256" key="2">
    <source>
        <dbReference type="ARBA" id="ARBA00022801"/>
    </source>
</evidence>
<dbReference type="InterPro" id="IPR045032">
    <property type="entry name" value="PEL"/>
</dbReference>
<dbReference type="SMART" id="SM00656">
    <property type="entry name" value="Amb_all"/>
    <property type="match status" value="1"/>
</dbReference>
<dbReference type="AlphaFoldDB" id="A0A845GB57"/>
<dbReference type="Pfam" id="PF01095">
    <property type="entry name" value="Pectinesterase"/>
    <property type="match status" value="1"/>
</dbReference>
<name>A0A845GB57_9BURK</name>
<evidence type="ECO:0000313" key="10">
    <source>
        <dbReference type="Proteomes" id="UP000470302"/>
    </source>
</evidence>
<evidence type="ECO:0000256" key="4">
    <source>
        <dbReference type="ARBA" id="ARBA00023239"/>
    </source>
</evidence>
<dbReference type="Pfam" id="PF13205">
    <property type="entry name" value="Big_5"/>
    <property type="match status" value="1"/>
</dbReference>
<keyword evidence="5" id="KW-0119">Carbohydrate metabolism</keyword>
<dbReference type="SUPFAM" id="SSF51126">
    <property type="entry name" value="Pectin lyase-like"/>
    <property type="match status" value="2"/>
</dbReference>
<protein>
    <recommendedName>
        <fullName evidence="11">Pectate lyase</fullName>
    </recommendedName>
</protein>
<dbReference type="InterPro" id="IPR032812">
    <property type="entry name" value="SbsA_Ig"/>
</dbReference>
<dbReference type="PANTHER" id="PTHR31683:SF18">
    <property type="entry name" value="PECTATE LYASE 21-RELATED"/>
    <property type="match status" value="1"/>
</dbReference>
<dbReference type="RefSeq" id="WP_161098856.1">
    <property type="nucleotide sequence ID" value="NZ_WWCW01000099.1"/>
</dbReference>
<comment type="similarity">
    <text evidence="5">Belongs to the polysaccharide lyase 1 family.</text>
</comment>
<dbReference type="Proteomes" id="UP000470302">
    <property type="component" value="Unassembled WGS sequence"/>
</dbReference>
<dbReference type="GO" id="GO:0005576">
    <property type="term" value="C:extracellular region"/>
    <property type="evidence" value="ECO:0007669"/>
    <property type="project" value="UniProtKB-SubCell"/>
</dbReference>
<dbReference type="GO" id="GO:0042545">
    <property type="term" value="P:cell wall modification"/>
    <property type="evidence" value="ECO:0007669"/>
    <property type="project" value="InterPro"/>
</dbReference>
<evidence type="ECO:0000256" key="1">
    <source>
        <dbReference type="ARBA" id="ARBA00022729"/>
    </source>
</evidence>
<dbReference type="InterPro" id="IPR008964">
    <property type="entry name" value="Invasin/intimin_cell_adhesion"/>
</dbReference>
<dbReference type="Gene3D" id="2.160.20.10">
    <property type="entry name" value="Single-stranded right-handed beta-helix, Pectin lyase-like"/>
    <property type="match status" value="2"/>
</dbReference>
<evidence type="ECO:0000256" key="3">
    <source>
        <dbReference type="ARBA" id="ARBA00023085"/>
    </source>
</evidence>
<keyword evidence="4 5" id="KW-0456">Lyase</keyword>
<evidence type="ECO:0000313" key="9">
    <source>
        <dbReference type="EMBL" id="MYM90019.1"/>
    </source>
</evidence>
<gene>
    <name evidence="9" type="ORF">GTP91_22965</name>
</gene>
<sequence length="1189" mass="122478">MKRYGFRAALRLSLCLSLSMTAAPGGHAAATDTALQAAPADGFAALAGGTSGGAAALSSNIYTATNRVQLLAAIKHGGTAPKIIKLSGTVDMSEGVPYANTGDQAIRGLIRLPSNTTLIGDGAASGIVNGHIVVANVSQVIIRNLKIVNPCDVGPVWDPNDGALGNWNSAYDGIGISGSDHIWVDHNTFTDGAMTDDLLPVENGQPKQCHDGALDITNASDYVTVSYNVFGQHRKNNLIGSSDSATADSGKLHVTFSNNVFRDIVSRAPRVRYGQVHVVNNYFAGSKSHPAYPYEYSIGVGQAAQILSNNNVFEIAGVSRCDDVVEPIGGTVPGAFRDTGSMLNGAPLAGCSAPSSVAYTVPYAYTARPLALVKANALAQAGGGKLTTAISGSGNVTPDVGFTLTCPPSGLYFCDDFQNGSAANWNLLPVAGPNGSFSVKPETVGGTNVVMQYTAATTGGVLALLKPAAMANVPSADYYVEARIKPLTNSTTGNKQLYLVTRYKDAANWYGAGLNVQSSTASTQVEIAKMLAGSLSRPKQVKKPIALDAQFYTVRFEMIGTALTVYLDGEALGTVTDAAFAERGQVGLYTANKSFQIDDVRIGDPALKPSQLTLNPSSLSYTAEVGDAPLGIGVTAVKPDGTLDTFSAGSSNPAVAAVAVNGTTLTVTPVGAGSATIVVTSDSDPTLQRAIAATIGAQFQQPTQAYPLAGATLPAQAGAANIDVSLKLTFDTPPTLGSTGSIRIFRKADDALVDVIRLSGETDILGYAGQPVIRKVNTTPVAISGNTATIKPHSNKLAYGTEYYVAIANGVFNGATLGGVPFAGIGKLGDWSFTTRAAGPAAGSATLTVGAGDDADFNTVQAALNHAMKELGANDPVTITVRNGVYNELLYLRGKNNVTLTGESRDGAVIQYANYDTLNTGSGASQANGDSATPSGGRAVMLVEAADMLTIDTLTLKNTTLRSGAISAQAETIYFNSDAGRLLAKNANFHSEQDTLNLKGWSWFYHSLVAGNVDFIWGGSHAALFEESEIRSVGDTANATSGGYVLQARVPSASDKGYVFLNSSLTHGPGPGPLHGDVPAGATYLARSPGGTATWDNVAFINTRMDTHVATVGWAGAGVNGQPAPNPVVPTAASGWREYGSTTLAGAPLNLAARVGGFQLSASDVAAGFADRAKVFAAFNGGAGWNPQP</sequence>
<organism evidence="9 10">
    <name type="scientific">Duganella vulcania</name>
    <dbReference type="NCBI Taxonomy" id="2692166"/>
    <lineage>
        <taxon>Bacteria</taxon>
        <taxon>Pseudomonadati</taxon>
        <taxon>Pseudomonadota</taxon>
        <taxon>Betaproteobacteria</taxon>
        <taxon>Burkholderiales</taxon>
        <taxon>Oxalobacteraceae</taxon>
        <taxon>Telluria group</taxon>
        <taxon>Duganella</taxon>
    </lineage>
</organism>
<evidence type="ECO:0008006" key="11">
    <source>
        <dbReference type="Google" id="ProtNLM"/>
    </source>
</evidence>
<feature type="domain" description="BIG2" evidence="7">
    <location>
        <begin position="608"/>
        <end position="691"/>
    </location>
</feature>
<dbReference type="InterPro" id="IPR000070">
    <property type="entry name" value="Pectinesterase_cat"/>
</dbReference>
<keyword evidence="5" id="KW-0964">Secreted</keyword>
<reference evidence="9 10" key="1">
    <citation type="submission" date="2020-01" db="EMBL/GenBank/DDBJ databases">
        <title>Novel species isolated from a subtropical stream in China.</title>
        <authorList>
            <person name="Lu H."/>
        </authorList>
    </citation>
    <scope>NUCLEOTIDE SEQUENCE [LARGE SCALE GENOMIC DNA]</scope>
    <source>
        <strain evidence="9 10">FT82W</strain>
    </source>
</reference>
<keyword evidence="3" id="KW-0063">Aspartyl esterase</keyword>
<evidence type="ECO:0000256" key="6">
    <source>
        <dbReference type="SAM" id="SignalP"/>
    </source>
</evidence>
<dbReference type="InterPro" id="IPR002022">
    <property type="entry name" value="Pec_lyase"/>
</dbReference>
<proteinExistence type="inferred from homology"/>
<evidence type="ECO:0000259" key="7">
    <source>
        <dbReference type="SMART" id="SM00635"/>
    </source>
</evidence>
<comment type="subcellular location">
    <subcellularLocation>
        <location evidence="5">Secreted</location>
    </subcellularLocation>
</comment>
<comment type="caution">
    <text evidence="9">The sequence shown here is derived from an EMBL/GenBank/DDBJ whole genome shotgun (WGS) entry which is preliminary data.</text>
</comment>
<dbReference type="InterPro" id="IPR012334">
    <property type="entry name" value="Pectin_lyas_fold"/>
</dbReference>
<feature type="chain" id="PRO_5032498574" description="Pectate lyase" evidence="6">
    <location>
        <begin position="23"/>
        <end position="1189"/>
    </location>
</feature>
<dbReference type="GO" id="GO:0030570">
    <property type="term" value="F:pectate lyase activity"/>
    <property type="evidence" value="ECO:0007669"/>
    <property type="project" value="InterPro"/>
</dbReference>
<dbReference type="InterPro" id="IPR003343">
    <property type="entry name" value="Big_2"/>
</dbReference>
<feature type="signal peptide" evidence="6">
    <location>
        <begin position="1"/>
        <end position="22"/>
    </location>
</feature>
<keyword evidence="2" id="KW-0378">Hydrolase</keyword>
<dbReference type="Gene3D" id="2.60.120.560">
    <property type="entry name" value="Exo-inulinase, domain 1"/>
    <property type="match status" value="1"/>
</dbReference>
<keyword evidence="1 6" id="KW-0732">Signal</keyword>
<dbReference type="InterPro" id="IPR011050">
    <property type="entry name" value="Pectin_lyase_fold/virulence"/>
</dbReference>
<dbReference type="SMART" id="SM00635">
    <property type="entry name" value="BID_2"/>
    <property type="match status" value="1"/>
</dbReference>
<dbReference type="GO" id="GO:0030599">
    <property type="term" value="F:pectinesterase activity"/>
    <property type="evidence" value="ECO:0007669"/>
    <property type="project" value="InterPro"/>
</dbReference>
<evidence type="ECO:0000259" key="8">
    <source>
        <dbReference type="SMART" id="SM00656"/>
    </source>
</evidence>
<dbReference type="GO" id="GO:0000272">
    <property type="term" value="P:polysaccharide catabolic process"/>
    <property type="evidence" value="ECO:0007669"/>
    <property type="project" value="UniProtKB-KW"/>
</dbReference>
<dbReference type="Gene3D" id="2.60.40.1080">
    <property type="match status" value="1"/>
</dbReference>
<feature type="domain" description="Pectate lyase" evidence="8">
    <location>
        <begin position="57"/>
        <end position="319"/>
    </location>
</feature>
<evidence type="ECO:0000256" key="5">
    <source>
        <dbReference type="RuleBase" id="RU361173"/>
    </source>
</evidence>
<dbReference type="SUPFAM" id="SSF49373">
    <property type="entry name" value="Invasin/intimin cell-adhesion fragments"/>
    <property type="match status" value="1"/>
</dbReference>